<reference evidence="6" key="1">
    <citation type="submission" date="2022-08" db="EMBL/GenBank/DDBJ databases">
        <title>Nisaea acidiphila sp. nov., isolated from a marine algal debris and emended description of the genus Nisaea Urios et al. 2008.</title>
        <authorList>
            <person name="Kwon K."/>
        </authorList>
    </citation>
    <scope>NUCLEOTIDE SEQUENCE</scope>
    <source>
        <strain evidence="6">MEBiC11861</strain>
    </source>
</reference>
<dbReference type="GO" id="GO:1904680">
    <property type="term" value="F:peptide transmembrane transporter activity"/>
    <property type="evidence" value="ECO:0007669"/>
    <property type="project" value="TreeGrafter"/>
</dbReference>
<feature type="domain" description="Solute-binding protein family 5" evidence="5">
    <location>
        <begin position="73"/>
        <end position="428"/>
    </location>
</feature>
<sequence length="505" mass="56417">MKRFLAASALASLALVSAVPAALAGKADDTLNIVWERELENVDSYFNTAREGIIFSRMTWDALLYRNPQTMAYEPLIAKSYKWVDDTTLEFELNEGITFHNGEELDADDVVFTYNWVSNPDNGVKTQRNVNWIKGAKKLDKYKLQVMLKAPFPAALEFVAGSVSIYPKDYYEKVGPDGMGLKPVGSGPYKVTELEPGKKIVWEKFDGYMKGSPKGTPTIGKVIQRTIPERNTQIAELLAGRADWMWRVPADQADRLSGSGRVQVVNEQTFRIGYITMDAAGATGDTPLKNPLVRKAIAHAIDREAIVKALVRGKSSVVHSACFPTQFGCEQGVTKYPYDPAKAKELLAEAGYPNGFEIPFYAYRNRDYAEAMIGFLNQVGIKTNFGYLKYAALRDKIRAKEVPMAFMTWGSYSVNDVSAITSNFFTHGKDDLALDPQVKELLHTGDTTVDSAARKTAYSAALKRIADEAYWIPLWSYNTNYAFSNDVDFTPTSDEIPRFFTAKWK</sequence>
<evidence type="ECO:0000256" key="4">
    <source>
        <dbReference type="SAM" id="SignalP"/>
    </source>
</evidence>
<dbReference type="SUPFAM" id="SSF53850">
    <property type="entry name" value="Periplasmic binding protein-like II"/>
    <property type="match status" value="1"/>
</dbReference>
<dbReference type="InterPro" id="IPR000914">
    <property type="entry name" value="SBP_5_dom"/>
</dbReference>
<evidence type="ECO:0000313" key="6">
    <source>
        <dbReference type="EMBL" id="UUX51114.1"/>
    </source>
</evidence>
<dbReference type="GO" id="GO:0043190">
    <property type="term" value="C:ATP-binding cassette (ABC) transporter complex"/>
    <property type="evidence" value="ECO:0007669"/>
    <property type="project" value="InterPro"/>
</dbReference>
<evidence type="ECO:0000256" key="3">
    <source>
        <dbReference type="ARBA" id="ARBA00022729"/>
    </source>
</evidence>
<dbReference type="Gene3D" id="3.10.105.10">
    <property type="entry name" value="Dipeptide-binding Protein, Domain 3"/>
    <property type="match status" value="1"/>
</dbReference>
<gene>
    <name evidence="6" type="ORF">NUH88_05345</name>
</gene>
<dbReference type="Gene3D" id="3.90.76.10">
    <property type="entry name" value="Dipeptide-binding Protein, Domain 1"/>
    <property type="match status" value="1"/>
</dbReference>
<dbReference type="Proteomes" id="UP001060336">
    <property type="component" value="Chromosome"/>
</dbReference>
<proteinExistence type="inferred from homology"/>
<dbReference type="KEGG" id="naci:NUH88_05345"/>
<evidence type="ECO:0000313" key="7">
    <source>
        <dbReference type="Proteomes" id="UP001060336"/>
    </source>
</evidence>
<name>A0A9J7AWD7_9PROT</name>
<dbReference type="Pfam" id="PF00496">
    <property type="entry name" value="SBP_bac_5"/>
    <property type="match status" value="1"/>
</dbReference>
<evidence type="ECO:0000256" key="2">
    <source>
        <dbReference type="ARBA" id="ARBA00005695"/>
    </source>
</evidence>
<accession>A0A9J7AWD7</accession>
<organism evidence="6 7">
    <name type="scientific">Nisaea acidiphila</name>
    <dbReference type="NCBI Taxonomy" id="1862145"/>
    <lineage>
        <taxon>Bacteria</taxon>
        <taxon>Pseudomonadati</taxon>
        <taxon>Pseudomonadota</taxon>
        <taxon>Alphaproteobacteria</taxon>
        <taxon>Rhodospirillales</taxon>
        <taxon>Thalassobaculaceae</taxon>
        <taxon>Nisaea</taxon>
    </lineage>
</organism>
<dbReference type="PANTHER" id="PTHR30290">
    <property type="entry name" value="PERIPLASMIC BINDING COMPONENT OF ABC TRANSPORTER"/>
    <property type="match status" value="1"/>
</dbReference>
<evidence type="ECO:0000259" key="5">
    <source>
        <dbReference type="Pfam" id="PF00496"/>
    </source>
</evidence>
<feature type="signal peptide" evidence="4">
    <location>
        <begin position="1"/>
        <end position="24"/>
    </location>
</feature>
<keyword evidence="3 4" id="KW-0732">Signal</keyword>
<comment type="subcellular location">
    <subcellularLocation>
        <location evidence="1">Periplasm</location>
    </subcellularLocation>
</comment>
<dbReference type="CDD" id="cd08515">
    <property type="entry name" value="PBP2_NikA_DppA_OppA_like_10"/>
    <property type="match status" value="1"/>
</dbReference>
<dbReference type="AlphaFoldDB" id="A0A9J7AWD7"/>
<keyword evidence="7" id="KW-1185">Reference proteome</keyword>
<dbReference type="PANTHER" id="PTHR30290:SF38">
    <property type="entry name" value="D,D-DIPEPTIDE-BINDING PERIPLASMIC PROTEIN DDPA-RELATED"/>
    <property type="match status" value="1"/>
</dbReference>
<dbReference type="RefSeq" id="WP_257770416.1">
    <property type="nucleotide sequence ID" value="NZ_CP102480.1"/>
</dbReference>
<dbReference type="EMBL" id="CP102480">
    <property type="protein sequence ID" value="UUX51114.1"/>
    <property type="molecule type" value="Genomic_DNA"/>
</dbReference>
<feature type="chain" id="PRO_5039940818" evidence="4">
    <location>
        <begin position="25"/>
        <end position="505"/>
    </location>
</feature>
<evidence type="ECO:0000256" key="1">
    <source>
        <dbReference type="ARBA" id="ARBA00004418"/>
    </source>
</evidence>
<dbReference type="InterPro" id="IPR039424">
    <property type="entry name" value="SBP_5"/>
</dbReference>
<dbReference type="GO" id="GO:0030288">
    <property type="term" value="C:outer membrane-bounded periplasmic space"/>
    <property type="evidence" value="ECO:0007669"/>
    <property type="project" value="UniProtKB-ARBA"/>
</dbReference>
<dbReference type="InterPro" id="IPR030678">
    <property type="entry name" value="Peptide/Ni-bd"/>
</dbReference>
<dbReference type="GO" id="GO:0015833">
    <property type="term" value="P:peptide transport"/>
    <property type="evidence" value="ECO:0007669"/>
    <property type="project" value="TreeGrafter"/>
</dbReference>
<dbReference type="PIRSF" id="PIRSF002741">
    <property type="entry name" value="MppA"/>
    <property type="match status" value="1"/>
</dbReference>
<dbReference type="Gene3D" id="3.40.190.10">
    <property type="entry name" value="Periplasmic binding protein-like II"/>
    <property type="match status" value="1"/>
</dbReference>
<comment type="similarity">
    <text evidence="2">Belongs to the bacterial solute-binding protein 5 family.</text>
</comment>
<protein>
    <submittedName>
        <fullName evidence="6">ABC transporter substrate-binding protein</fullName>
    </submittedName>
</protein>